<name>A0AAU9KYY8_9STRA</name>
<evidence type="ECO:0000313" key="3">
    <source>
        <dbReference type="Proteomes" id="UP001160483"/>
    </source>
</evidence>
<keyword evidence="1" id="KW-0472">Membrane</keyword>
<comment type="caution">
    <text evidence="2">The sequence shown here is derived from an EMBL/GenBank/DDBJ whole genome shotgun (WGS) entry which is preliminary data.</text>
</comment>
<keyword evidence="1" id="KW-0812">Transmembrane</keyword>
<dbReference type="AlphaFoldDB" id="A0AAU9KYY8"/>
<proteinExistence type="predicted"/>
<feature type="transmembrane region" description="Helical" evidence="1">
    <location>
        <begin position="733"/>
        <end position="753"/>
    </location>
</feature>
<evidence type="ECO:0000313" key="2">
    <source>
        <dbReference type="EMBL" id="CAH0479751.1"/>
    </source>
</evidence>
<organism evidence="2 3">
    <name type="scientific">Peronospora belbahrii</name>
    <dbReference type="NCBI Taxonomy" id="622444"/>
    <lineage>
        <taxon>Eukaryota</taxon>
        <taxon>Sar</taxon>
        <taxon>Stramenopiles</taxon>
        <taxon>Oomycota</taxon>
        <taxon>Peronosporomycetes</taxon>
        <taxon>Peronosporales</taxon>
        <taxon>Peronosporaceae</taxon>
        <taxon>Peronospora</taxon>
    </lineage>
</organism>
<evidence type="ECO:0000256" key="1">
    <source>
        <dbReference type="SAM" id="Phobius"/>
    </source>
</evidence>
<accession>A0AAU9KYY8</accession>
<sequence>MATRHDSHNRCPVRSALLKWQLKQDEQRVAEVQHRLMRMTAPSPASSLRMNSGKLDRRVAARRPRPVYDTDQEKGGLRTFMLMQDEQERNAVKRSIDLAKASNFQHPLSPSKRLMLPSNNSVKSDLFCATPQKLNAGEDCDLLLRLQGLQHTGSDIHQTLTFSTTEAATPKYIVGKSAAPTPRDMFQYDEIKTLDRRRMATMGLSQEEVHEMASAQWQEKRALQADKLVVEAARDRDDEALWNDVYYRTNAVERNDLSEQPDVYSTNGFLERLSCSRSNLRKNSSYENGDTGQPTFPTNLCMGDNGMISSEISTMSISDQTKQFTRQSSDIKSSAIDANEFSTPASGQSIAELLASMDGPNEDEDARNCKAGDDELSDLSSDRKQYLRGDFSADGARYSRAKAFFSTQFPQCSLIVVVCCLVIGTSGFFIEELIAAIGLFSKRTQVLVSKVEQERMRDRVSILEHEVRGFQLLTSMIEVRSQAVLTELRQYVDRMRLNRLKHQNMLAKEMQDLRRHILNVTHELVKQEQESLRTQVEDIVRVQGNNVESAGDNNVIAGAGDTENDKNLENIVPEVPSQSESYQAIHESLHDTIVSSPASTYQDHGEQFRVKQFKANQQLATKDNAAMSVVQHPHGVDSEQVHIQFAEDEHVPVKALSQSMTGEIATDQESKVKPESPHLVHELNVEHQVSVQSASLLAREPSTNKIDAAVASASTVTIDVIPSHNASGMSWDIMLLLVGIAFLVACIVLRLYSTNRRKRWFEKRRKRRNQRALRLAQQRARAMAKYQEDSDEWHCHEMDDDIEEVSLMTPIQDNEDDESTT</sequence>
<dbReference type="EMBL" id="CAKKTJ010000320">
    <property type="protein sequence ID" value="CAH0479751.1"/>
    <property type="molecule type" value="Genomic_DNA"/>
</dbReference>
<dbReference type="Proteomes" id="UP001160483">
    <property type="component" value="Unassembled WGS sequence"/>
</dbReference>
<reference evidence="2" key="1">
    <citation type="submission" date="2021-11" db="EMBL/GenBank/DDBJ databases">
        <authorList>
            <person name="Islam A."/>
            <person name="Islam S."/>
            <person name="Flora M.S."/>
            <person name="Rahman M."/>
            <person name="Ziaur R.M."/>
            <person name="Epstein J.H."/>
            <person name="Hassan M."/>
            <person name="Klassen M."/>
            <person name="Woodard K."/>
            <person name="Webb A."/>
            <person name="Webby R.J."/>
            <person name="El Zowalaty M.E."/>
        </authorList>
    </citation>
    <scope>NUCLEOTIDE SEQUENCE</scope>
    <source>
        <strain evidence="2">Pbs3</strain>
    </source>
</reference>
<keyword evidence="1" id="KW-1133">Transmembrane helix</keyword>
<gene>
    <name evidence="2" type="ORF">PBS003_LOCUS6385</name>
</gene>
<protein>
    <submittedName>
        <fullName evidence="2">Uncharacterized protein</fullName>
    </submittedName>
</protein>